<gene>
    <name evidence="1" type="ORF">H114_00647</name>
</gene>
<dbReference type="AlphaFoldDB" id="M3EBK7"/>
<keyword evidence="1" id="KW-0378">Hydrolase</keyword>
<dbReference type="GO" id="GO:0004519">
    <property type="term" value="F:endonuclease activity"/>
    <property type="evidence" value="ECO:0007669"/>
    <property type="project" value="UniProtKB-KW"/>
</dbReference>
<dbReference type="GO" id="GO:0003676">
    <property type="term" value="F:nucleic acid binding"/>
    <property type="evidence" value="ECO:0007669"/>
    <property type="project" value="InterPro"/>
</dbReference>
<dbReference type="PATRIC" id="fig|1284664.3.peg.135"/>
<name>M3EBK7_STREZ</name>
<dbReference type="EMBL" id="AOHP01000004">
    <property type="protein sequence ID" value="EMF31092.1"/>
    <property type="molecule type" value="Genomic_DNA"/>
</dbReference>
<keyword evidence="1" id="KW-0255">Endonuclease</keyword>
<proteinExistence type="predicted"/>
<dbReference type="InterPro" id="IPR012337">
    <property type="entry name" value="RNaseH-like_sf"/>
</dbReference>
<evidence type="ECO:0000313" key="2">
    <source>
        <dbReference type="Proteomes" id="UP000011732"/>
    </source>
</evidence>
<reference evidence="1 2" key="1">
    <citation type="journal article" date="2013" name="Genome Announc.">
        <title>Draft Genome Sequence of Streptomyces gancidicus Strain BKS 13-15.</title>
        <authorList>
            <person name="Kumar S."/>
            <person name="Kaur N."/>
            <person name="Singh N.K."/>
            <person name="Raghava G.P."/>
            <person name="Mayilraj S."/>
        </authorList>
    </citation>
    <scope>NUCLEOTIDE SEQUENCE [LARGE SCALE GENOMIC DNA]</scope>
    <source>
        <strain evidence="1 2">BKS 13-15</strain>
    </source>
</reference>
<protein>
    <submittedName>
        <fullName evidence="1">Holliday junction resolvasome, endonuclease subunit</fullName>
    </submittedName>
</protein>
<evidence type="ECO:0000313" key="1">
    <source>
        <dbReference type="EMBL" id="EMF31092.1"/>
    </source>
</evidence>
<dbReference type="RefSeq" id="WP_006129697.1">
    <property type="nucleotide sequence ID" value="NZ_AOHP01000004.1"/>
</dbReference>
<sequence>MSEPTLFPSAPAAASAAGAAPRPAVVGLDLSITAPGIAYRDGTTSTVATRQKDGDGRLAVIEEAVQIAIGGEQYGLGPLPDLVVLEDIPQNSHAAKPIAMVHGVVRNLLKKEGVPYALVTPATLKAYATGKGSGDKVPMALSAYKRAGREFADDNQCDAAWLRWAGLDWLGFPEFDVPAAWRERLNKVSWPEVK</sequence>
<dbReference type="SUPFAM" id="SSF53098">
    <property type="entry name" value="Ribonuclease H-like"/>
    <property type="match status" value="1"/>
</dbReference>
<keyword evidence="2" id="KW-1185">Reference proteome</keyword>
<organism evidence="1 2">
    <name type="scientific">Streptomyces gancidicus BKS 13-15</name>
    <dbReference type="NCBI Taxonomy" id="1284664"/>
    <lineage>
        <taxon>Bacteria</taxon>
        <taxon>Bacillati</taxon>
        <taxon>Actinomycetota</taxon>
        <taxon>Actinomycetes</taxon>
        <taxon>Kitasatosporales</taxon>
        <taxon>Streptomycetaceae</taxon>
        <taxon>Streptomyces</taxon>
        <taxon>Streptomyces pseudogriseolus group</taxon>
    </lineage>
</organism>
<dbReference type="InterPro" id="IPR036397">
    <property type="entry name" value="RNaseH_sf"/>
</dbReference>
<keyword evidence="1" id="KW-0540">Nuclease</keyword>
<accession>M3EBK7</accession>
<dbReference type="Proteomes" id="UP000011732">
    <property type="component" value="Unassembled WGS sequence"/>
</dbReference>
<comment type="caution">
    <text evidence="1">The sequence shown here is derived from an EMBL/GenBank/DDBJ whole genome shotgun (WGS) entry which is preliminary data.</text>
</comment>
<dbReference type="Gene3D" id="3.30.420.10">
    <property type="entry name" value="Ribonuclease H-like superfamily/Ribonuclease H"/>
    <property type="match status" value="1"/>
</dbReference>